<name>A0ABP0AGJ0_PIPNA</name>
<proteinExistence type="predicted"/>
<evidence type="ECO:0000313" key="1">
    <source>
        <dbReference type="EMBL" id="CAK6447971.1"/>
    </source>
</evidence>
<evidence type="ECO:0000313" key="2">
    <source>
        <dbReference type="Proteomes" id="UP001314169"/>
    </source>
</evidence>
<reference evidence="1" key="1">
    <citation type="submission" date="2023-12" db="EMBL/GenBank/DDBJ databases">
        <authorList>
            <person name="Brown T."/>
        </authorList>
    </citation>
    <scope>NUCLEOTIDE SEQUENCE</scope>
</reference>
<dbReference type="Proteomes" id="UP001314169">
    <property type="component" value="Chromosome 7"/>
</dbReference>
<protein>
    <submittedName>
        <fullName evidence="1">Uncharacterized protein</fullName>
    </submittedName>
</protein>
<dbReference type="EMBL" id="OY882864">
    <property type="protein sequence ID" value="CAK6447971.1"/>
    <property type="molecule type" value="Genomic_DNA"/>
</dbReference>
<organism evidence="1 2">
    <name type="scientific">Pipistrellus nathusii</name>
    <name type="common">Nathusius' pipistrelle</name>
    <dbReference type="NCBI Taxonomy" id="59473"/>
    <lineage>
        <taxon>Eukaryota</taxon>
        <taxon>Metazoa</taxon>
        <taxon>Chordata</taxon>
        <taxon>Craniata</taxon>
        <taxon>Vertebrata</taxon>
        <taxon>Euteleostomi</taxon>
        <taxon>Mammalia</taxon>
        <taxon>Eutheria</taxon>
        <taxon>Laurasiatheria</taxon>
        <taxon>Chiroptera</taxon>
        <taxon>Yangochiroptera</taxon>
        <taxon>Vespertilionidae</taxon>
        <taxon>Pipistrellus</taxon>
    </lineage>
</organism>
<accession>A0ABP0AGJ0</accession>
<keyword evidence="2" id="KW-1185">Reference proteome</keyword>
<sequence length="113" mass="12668">MSQKKFRNYTDSRGSKPLVVYEDTETIRERKRLALRPMGRNRAMSHETQLLHGVTPHAPSLAPTRALAGPRLAPHTLSVRTLVCGTPRLQLPNTGTGFRWRVCPQQASIEPQA</sequence>
<gene>
    <name evidence="1" type="ORF">MPIPNATIZW_LOCUS16277</name>
</gene>